<feature type="binding site" evidence="9">
    <location>
        <begin position="117"/>
        <end position="123"/>
    </location>
    <ligand>
        <name>ATP</name>
        <dbReference type="ChEBI" id="CHEBI:30616"/>
    </ligand>
</feature>
<keyword evidence="9 10" id="KW-0573">Peptidoglycan synthesis</keyword>
<dbReference type="InterPro" id="IPR004101">
    <property type="entry name" value="Mur_ligase_C"/>
</dbReference>
<dbReference type="RefSeq" id="WP_161317249.1">
    <property type="nucleotide sequence ID" value="NZ_WTUW01000009.1"/>
</dbReference>
<dbReference type="InterPro" id="IPR036615">
    <property type="entry name" value="Mur_ligase_C_dom_sf"/>
</dbReference>
<dbReference type="Pfam" id="PF21799">
    <property type="entry name" value="MurD-like_N"/>
    <property type="match status" value="1"/>
</dbReference>
<dbReference type="GO" id="GO:0009252">
    <property type="term" value="P:peptidoglycan biosynthetic process"/>
    <property type="evidence" value="ECO:0007669"/>
    <property type="project" value="UniProtKB-UniRule"/>
</dbReference>
<feature type="domain" description="Mur ligase C-terminal" evidence="11">
    <location>
        <begin position="319"/>
        <end position="431"/>
    </location>
</feature>
<evidence type="ECO:0000313" key="13">
    <source>
        <dbReference type="EMBL" id="MZR32486.1"/>
    </source>
</evidence>
<sequence>MMQSHSYQHKNIAVFGLGKSGMATARQLHLGAAHVYVWDDNEGRRKAAEEEGLIVQNLAEDSWPEAEALVLSPGVPLTHPEPHPVVGLAKMAGAAVIGDVEIFLQEKKAGRIIGVTGTNGKSTTSALIYHLLTAAGKSSALGGNIGTPVMDLPELDATGCYVLELSSYQLDLTPSWQADVAILLNITPDHLDRHGDMEGYAAVKRRIFQHQDEKGIAIINIDDPLCEHIATCLAIHGEGRLVPISTRVRVAGGVSVIDGQLEDQSIGDQSWTIDISEIGSLRGRHNWQNAAAAVAAARSVGLTSDEIKSGLQSFGGLSHRMEEVGRYENVLFINDSKATNAEAAEKALTSFENIFWIAGGRQKAGGITSLAPHFDRVCEAFLIGEAMDQFASTLEGKVPYQKCANLEEAVLKAATAAHDDKGKDAVVLLSPAAASFDQFTSFEARGDMFRKAAVQWITRETT</sequence>
<evidence type="ECO:0000256" key="6">
    <source>
        <dbReference type="ARBA" id="ARBA00022741"/>
    </source>
</evidence>
<dbReference type="Pfam" id="PF08245">
    <property type="entry name" value="Mur_ligase_M"/>
    <property type="match status" value="1"/>
</dbReference>
<dbReference type="GO" id="GO:0071555">
    <property type="term" value="P:cell wall organization"/>
    <property type="evidence" value="ECO:0007669"/>
    <property type="project" value="UniProtKB-KW"/>
</dbReference>
<dbReference type="GO" id="GO:0008360">
    <property type="term" value="P:regulation of cell shape"/>
    <property type="evidence" value="ECO:0007669"/>
    <property type="project" value="UniProtKB-KW"/>
</dbReference>
<keyword evidence="9 10" id="KW-0133">Cell shape</keyword>
<evidence type="ECO:0000256" key="3">
    <source>
        <dbReference type="ARBA" id="ARBA00022490"/>
    </source>
</evidence>
<comment type="catalytic activity">
    <reaction evidence="9 10">
        <text>UDP-N-acetyl-alpha-D-muramoyl-L-alanine + D-glutamate + ATP = UDP-N-acetyl-alpha-D-muramoyl-L-alanyl-D-glutamate + ADP + phosphate + H(+)</text>
        <dbReference type="Rhea" id="RHEA:16429"/>
        <dbReference type="ChEBI" id="CHEBI:15378"/>
        <dbReference type="ChEBI" id="CHEBI:29986"/>
        <dbReference type="ChEBI" id="CHEBI:30616"/>
        <dbReference type="ChEBI" id="CHEBI:43474"/>
        <dbReference type="ChEBI" id="CHEBI:83898"/>
        <dbReference type="ChEBI" id="CHEBI:83900"/>
        <dbReference type="ChEBI" id="CHEBI:456216"/>
        <dbReference type="EC" id="6.3.2.9"/>
    </reaction>
</comment>
<comment type="function">
    <text evidence="9 10">Cell wall formation. Catalyzes the addition of glutamate to the nucleotide precursor UDP-N-acetylmuramoyl-L-alanine (UMA).</text>
</comment>
<comment type="caution">
    <text evidence="13">The sequence shown here is derived from an EMBL/GenBank/DDBJ whole genome shotgun (WGS) entry which is preliminary data.</text>
</comment>
<dbReference type="GO" id="GO:0051301">
    <property type="term" value="P:cell division"/>
    <property type="evidence" value="ECO:0007669"/>
    <property type="project" value="UniProtKB-KW"/>
</dbReference>
<evidence type="ECO:0000256" key="2">
    <source>
        <dbReference type="ARBA" id="ARBA00004752"/>
    </source>
</evidence>
<protein>
    <recommendedName>
        <fullName evidence="9 10">UDP-N-acetylmuramoylalanine--D-glutamate ligase</fullName>
        <ecNumber evidence="9 10">6.3.2.9</ecNumber>
    </recommendedName>
    <alternativeName>
        <fullName evidence="9">D-glutamic acid-adding enzyme</fullName>
    </alternativeName>
    <alternativeName>
        <fullName evidence="9">UDP-N-acetylmuramoyl-L-alanyl-D-glutamate synthetase</fullName>
    </alternativeName>
</protein>
<dbReference type="GO" id="GO:0008764">
    <property type="term" value="F:UDP-N-acetylmuramoylalanine-D-glutamate ligase activity"/>
    <property type="evidence" value="ECO:0007669"/>
    <property type="project" value="UniProtKB-UniRule"/>
</dbReference>
<dbReference type="AlphaFoldDB" id="A0A6L8WB87"/>
<dbReference type="SUPFAM" id="SSF53244">
    <property type="entry name" value="MurD-like peptide ligases, peptide-binding domain"/>
    <property type="match status" value="1"/>
</dbReference>
<dbReference type="PANTHER" id="PTHR43692:SF1">
    <property type="entry name" value="UDP-N-ACETYLMURAMOYLALANINE--D-GLUTAMATE LIGASE"/>
    <property type="match status" value="1"/>
</dbReference>
<dbReference type="GO" id="GO:0005737">
    <property type="term" value="C:cytoplasm"/>
    <property type="evidence" value="ECO:0007669"/>
    <property type="project" value="UniProtKB-SubCell"/>
</dbReference>
<dbReference type="SUPFAM" id="SSF51984">
    <property type="entry name" value="MurCD N-terminal domain"/>
    <property type="match status" value="1"/>
</dbReference>
<dbReference type="Gene3D" id="3.40.1190.10">
    <property type="entry name" value="Mur-like, catalytic domain"/>
    <property type="match status" value="1"/>
</dbReference>
<dbReference type="NCBIfam" id="TIGR01087">
    <property type="entry name" value="murD"/>
    <property type="match status" value="1"/>
</dbReference>
<feature type="domain" description="Mur ligase central" evidence="12">
    <location>
        <begin position="115"/>
        <end position="297"/>
    </location>
</feature>
<keyword evidence="3 9" id="KW-0963">Cytoplasm</keyword>
<dbReference type="GO" id="GO:0005524">
    <property type="term" value="F:ATP binding"/>
    <property type="evidence" value="ECO:0007669"/>
    <property type="project" value="UniProtKB-UniRule"/>
</dbReference>
<dbReference type="Proteomes" id="UP000476030">
    <property type="component" value="Unassembled WGS sequence"/>
</dbReference>
<dbReference type="Gene3D" id="3.90.190.20">
    <property type="entry name" value="Mur ligase, C-terminal domain"/>
    <property type="match status" value="1"/>
</dbReference>
<evidence type="ECO:0000256" key="7">
    <source>
        <dbReference type="ARBA" id="ARBA00022840"/>
    </source>
</evidence>
<dbReference type="PROSITE" id="PS01011">
    <property type="entry name" value="FOLYLPOLYGLU_SYNT_1"/>
    <property type="match status" value="1"/>
</dbReference>
<keyword evidence="14" id="KW-1185">Reference proteome</keyword>
<dbReference type="UniPathway" id="UPA00219"/>
<dbReference type="SUPFAM" id="SSF53623">
    <property type="entry name" value="MurD-like peptide ligases, catalytic domain"/>
    <property type="match status" value="1"/>
</dbReference>
<reference evidence="13 14" key="1">
    <citation type="submission" date="2019-12" db="EMBL/GenBank/DDBJ databases">
        <title>Snethiella sp. nov. sp. isolated from sea sand.</title>
        <authorList>
            <person name="Kim J."/>
            <person name="Jeong S.E."/>
            <person name="Jung H.S."/>
            <person name="Jeon C.O."/>
        </authorList>
    </citation>
    <scope>NUCLEOTIDE SEQUENCE [LARGE SCALE GENOMIC DNA]</scope>
    <source>
        <strain evidence="13 14">DP05</strain>
    </source>
</reference>
<dbReference type="HAMAP" id="MF_00639">
    <property type="entry name" value="MurD"/>
    <property type="match status" value="1"/>
</dbReference>
<evidence type="ECO:0000256" key="8">
    <source>
        <dbReference type="ARBA" id="ARBA00023306"/>
    </source>
</evidence>
<dbReference type="PANTHER" id="PTHR43692">
    <property type="entry name" value="UDP-N-ACETYLMURAMOYLALANINE--D-GLUTAMATE LIGASE"/>
    <property type="match status" value="1"/>
</dbReference>
<name>A0A6L8WB87_9PROT</name>
<keyword evidence="7 9" id="KW-0067">ATP-binding</keyword>
<dbReference type="EMBL" id="WTUW01000009">
    <property type="protein sequence ID" value="MZR32486.1"/>
    <property type="molecule type" value="Genomic_DNA"/>
</dbReference>
<evidence type="ECO:0000256" key="10">
    <source>
        <dbReference type="RuleBase" id="RU003664"/>
    </source>
</evidence>
<dbReference type="Pfam" id="PF02875">
    <property type="entry name" value="Mur_ligase_C"/>
    <property type="match status" value="1"/>
</dbReference>
<dbReference type="InterPro" id="IPR013221">
    <property type="entry name" value="Mur_ligase_cen"/>
</dbReference>
<comment type="subcellular location">
    <subcellularLocation>
        <location evidence="1 9 10">Cytoplasm</location>
    </subcellularLocation>
</comment>
<proteinExistence type="inferred from homology"/>
<organism evidence="13 14">
    <name type="scientific">Sneathiella litorea</name>
    <dbReference type="NCBI Taxonomy" id="2606216"/>
    <lineage>
        <taxon>Bacteria</taxon>
        <taxon>Pseudomonadati</taxon>
        <taxon>Pseudomonadota</taxon>
        <taxon>Alphaproteobacteria</taxon>
        <taxon>Sneathiellales</taxon>
        <taxon>Sneathiellaceae</taxon>
        <taxon>Sneathiella</taxon>
    </lineage>
</organism>
<comment type="similarity">
    <text evidence="9">Belongs to the MurCDEF family.</text>
</comment>
<dbReference type="Gene3D" id="3.40.50.720">
    <property type="entry name" value="NAD(P)-binding Rossmann-like Domain"/>
    <property type="match status" value="1"/>
</dbReference>
<gene>
    <name evidence="9" type="primary">murD</name>
    <name evidence="13" type="ORF">GQE98_17735</name>
</gene>
<keyword evidence="8 9" id="KW-0131">Cell cycle</keyword>
<keyword evidence="4 9" id="KW-0436">Ligase</keyword>
<dbReference type="InterPro" id="IPR005762">
    <property type="entry name" value="MurD"/>
</dbReference>
<evidence type="ECO:0000259" key="11">
    <source>
        <dbReference type="Pfam" id="PF02875"/>
    </source>
</evidence>
<evidence type="ECO:0000256" key="5">
    <source>
        <dbReference type="ARBA" id="ARBA00022618"/>
    </source>
</evidence>
<dbReference type="InterPro" id="IPR036565">
    <property type="entry name" value="Mur-like_cat_sf"/>
</dbReference>
<dbReference type="InterPro" id="IPR018109">
    <property type="entry name" value="Folylpolyglutamate_synth_CS"/>
</dbReference>
<accession>A0A6L8WB87</accession>
<evidence type="ECO:0000256" key="4">
    <source>
        <dbReference type="ARBA" id="ARBA00022598"/>
    </source>
</evidence>
<keyword evidence="5 9" id="KW-0132">Cell division</keyword>
<evidence type="ECO:0000256" key="9">
    <source>
        <dbReference type="HAMAP-Rule" id="MF_00639"/>
    </source>
</evidence>
<keyword evidence="6 9" id="KW-0547">Nucleotide-binding</keyword>
<dbReference type="GO" id="GO:0004326">
    <property type="term" value="F:tetrahydrofolylpolyglutamate synthase activity"/>
    <property type="evidence" value="ECO:0007669"/>
    <property type="project" value="InterPro"/>
</dbReference>
<evidence type="ECO:0000259" key="12">
    <source>
        <dbReference type="Pfam" id="PF08245"/>
    </source>
</evidence>
<dbReference type="EC" id="6.3.2.9" evidence="9 10"/>
<keyword evidence="9 10" id="KW-0961">Cell wall biogenesis/degradation</keyword>
<evidence type="ECO:0000313" key="14">
    <source>
        <dbReference type="Proteomes" id="UP000476030"/>
    </source>
</evidence>
<evidence type="ECO:0000256" key="1">
    <source>
        <dbReference type="ARBA" id="ARBA00004496"/>
    </source>
</evidence>
<comment type="pathway">
    <text evidence="2 9 10">Cell wall biogenesis; peptidoglycan biosynthesis.</text>
</comment>